<comment type="caution">
    <text evidence="2">The sequence shown here is derived from an EMBL/GenBank/DDBJ whole genome shotgun (WGS) entry which is preliminary data.</text>
</comment>
<reference evidence="2 3" key="1">
    <citation type="submission" date="2024-07" db="EMBL/GenBank/DDBJ databases">
        <title>Section-level genome sequencing and comparative genomics of Aspergillus sections Usti and Cavernicolus.</title>
        <authorList>
            <consortium name="Lawrence Berkeley National Laboratory"/>
            <person name="Nybo J.L."/>
            <person name="Vesth T.C."/>
            <person name="Theobald S."/>
            <person name="Frisvad J.C."/>
            <person name="Larsen T.O."/>
            <person name="Kjaerboelling I."/>
            <person name="Rothschild-Mancinelli K."/>
            <person name="Lyhne E.K."/>
            <person name="Kogle M.E."/>
            <person name="Barry K."/>
            <person name="Clum A."/>
            <person name="Na H."/>
            <person name="Ledsgaard L."/>
            <person name="Lin J."/>
            <person name="Lipzen A."/>
            <person name="Kuo A."/>
            <person name="Riley R."/>
            <person name="Mondo S."/>
            <person name="Labutti K."/>
            <person name="Haridas S."/>
            <person name="Pangalinan J."/>
            <person name="Salamov A.A."/>
            <person name="Simmons B.A."/>
            <person name="Magnuson J.K."/>
            <person name="Chen J."/>
            <person name="Drula E."/>
            <person name="Henrissat B."/>
            <person name="Wiebenga A."/>
            <person name="Lubbers R.J."/>
            <person name="Gomes A.C."/>
            <person name="Makela M.R."/>
            <person name="Stajich J."/>
            <person name="Grigoriev I.V."/>
            <person name="Mortensen U.H."/>
            <person name="De Vries R.P."/>
            <person name="Baker S.E."/>
            <person name="Andersen M.R."/>
        </authorList>
    </citation>
    <scope>NUCLEOTIDE SEQUENCE [LARGE SCALE GENOMIC DNA]</scope>
    <source>
        <strain evidence="2 3">CBS 123904</strain>
    </source>
</reference>
<keyword evidence="3" id="KW-1185">Reference proteome</keyword>
<accession>A0ABR4J942</accession>
<feature type="region of interest" description="Disordered" evidence="1">
    <location>
        <begin position="1"/>
        <end position="29"/>
    </location>
</feature>
<proteinExistence type="predicted"/>
<dbReference type="EMBL" id="JBFXLU010000180">
    <property type="protein sequence ID" value="KAL2836351.1"/>
    <property type="molecule type" value="Genomic_DNA"/>
</dbReference>
<dbReference type="Proteomes" id="UP001610446">
    <property type="component" value="Unassembled WGS sequence"/>
</dbReference>
<gene>
    <name evidence="2" type="ORF">BJY01DRAFT_58726</name>
</gene>
<evidence type="ECO:0000313" key="3">
    <source>
        <dbReference type="Proteomes" id="UP001610446"/>
    </source>
</evidence>
<sequence>MNPANFPNVNGVMNAGAKPPGQMQGHPKNDNMQYMLANVAHSLQAQGPFSGWRAEVSVRDRTFKVHQM</sequence>
<evidence type="ECO:0000256" key="1">
    <source>
        <dbReference type="SAM" id="MobiDB-lite"/>
    </source>
</evidence>
<protein>
    <submittedName>
        <fullName evidence="2">Uncharacterized protein</fullName>
    </submittedName>
</protein>
<name>A0ABR4J942_9EURO</name>
<evidence type="ECO:0000313" key="2">
    <source>
        <dbReference type="EMBL" id="KAL2836351.1"/>
    </source>
</evidence>
<organism evidence="2 3">
    <name type="scientific">Aspergillus pseudoustus</name>
    <dbReference type="NCBI Taxonomy" id="1810923"/>
    <lineage>
        <taxon>Eukaryota</taxon>
        <taxon>Fungi</taxon>
        <taxon>Dikarya</taxon>
        <taxon>Ascomycota</taxon>
        <taxon>Pezizomycotina</taxon>
        <taxon>Eurotiomycetes</taxon>
        <taxon>Eurotiomycetidae</taxon>
        <taxon>Eurotiales</taxon>
        <taxon>Aspergillaceae</taxon>
        <taxon>Aspergillus</taxon>
        <taxon>Aspergillus subgen. Nidulantes</taxon>
    </lineage>
</organism>